<dbReference type="InterPro" id="IPR018841">
    <property type="entry name" value="DUF2442"/>
</dbReference>
<dbReference type="InterPro" id="IPR036782">
    <property type="entry name" value="NE0471-like_N"/>
</dbReference>
<dbReference type="Gene3D" id="3.30.2020.10">
    <property type="entry name" value="NE0471-like N-terminal domain"/>
    <property type="match status" value="1"/>
</dbReference>
<dbReference type="AlphaFoldDB" id="A0AA48IHD0"/>
<dbReference type="SUPFAM" id="SSF143880">
    <property type="entry name" value="NE0471 N-terminal domain-like"/>
    <property type="match status" value="1"/>
</dbReference>
<dbReference type="KEGG" id="ptrh:RsTaC01_0449"/>
<accession>A0AA48IHD0</accession>
<sequence>MKTYYDEKLKDEVYYVSDIISPVDVKPLEDYKILVTFDSGEKKIFDVTPYFEIKGYERLRNKDFFKTVHILYGAVAWNEDLDLCPEDLYDNSELIANS</sequence>
<proteinExistence type="predicted"/>
<evidence type="ECO:0000313" key="1">
    <source>
        <dbReference type="EMBL" id="BED92635.1"/>
    </source>
</evidence>
<organism evidence="1">
    <name type="scientific">Candidatus Paraimprobicoccus trichonymphae</name>
    <dbReference type="NCBI Taxonomy" id="3033793"/>
    <lineage>
        <taxon>Bacteria</taxon>
        <taxon>Bacillati</taxon>
        <taxon>Bacillota</taxon>
        <taxon>Clostridia</taxon>
        <taxon>Candidatus Paraimprobicoccus</taxon>
    </lineage>
</organism>
<dbReference type="Proteomes" id="UP001335720">
    <property type="component" value="Chromosome"/>
</dbReference>
<protein>
    <submittedName>
        <fullName evidence="1">DUF2442 domain-containing protein</fullName>
    </submittedName>
</protein>
<name>A0AA48IHD0_9FIRM</name>
<dbReference type="EMBL" id="AP027925">
    <property type="protein sequence ID" value="BED92635.1"/>
    <property type="molecule type" value="Genomic_DNA"/>
</dbReference>
<reference evidence="1" key="1">
    <citation type="journal article" date="2023" name="ISME J.">
        <title>Emergence of putative energy parasites within Clostridia revealed by genome analysis of a novel endosymbiotic clade.</title>
        <authorList>
            <person name="Takahashi K."/>
            <person name="Kuwahara H."/>
            <person name="Horikawa Y."/>
            <person name="Izawa K."/>
            <person name="Kato D."/>
            <person name="Inagaki T."/>
            <person name="Yuki M."/>
            <person name="Ohkuma M."/>
            <person name="Hongoh Y."/>
        </authorList>
    </citation>
    <scope>NUCLEOTIDE SEQUENCE</scope>
    <source>
        <strain evidence="1">RsTa-C01</strain>
    </source>
</reference>
<gene>
    <name evidence="1" type="ORF">RsTaC01_0449</name>
</gene>
<dbReference type="Pfam" id="PF10387">
    <property type="entry name" value="DUF2442"/>
    <property type="match status" value="1"/>
</dbReference>